<proteinExistence type="predicted"/>
<dbReference type="OrthoDB" id="2942003at2"/>
<evidence type="ECO:0000313" key="7">
    <source>
        <dbReference type="EMBL" id="OPA74274.1"/>
    </source>
</evidence>
<dbReference type="GO" id="GO:0004222">
    <property type="term" value="F:metalloendopeptidase activity"/>
    <property type="evidence" value="ECO:0007669"/>
    <property type="project" value="InterPro"/>
</dbReference>
<evidence type="ECO:0000256" key="5">
    <source>
        <dbReference type="SAM" id="SignalP"/>
    </source>
</evidence>
<dbReference type="GO" id="GO:0006508">
    <property type="term" value="P:proteolysis"/>
    <property type="evidence" value="ECO:0007669"/>
    <property type="project" value="UniProtKB-KW"/>
</dbReference>
<dbReference type="Proteomes" id="UP000190188">
    <property type="component" value="Unassembled WGS sequence"/>
</dbReference>
<dbReference type="Gene3D" id="3.40.390.10">
    <property type="entry name" value="Collagenase (Catalytic Domain)"/>
    <property type="match status" value="1"/>
</dbReference>
<evidence type="ECO:0000256" key="1">
    <source>
        <dbReference type="ARBA" id="ARBA00022670"/>
    </source>
</evidence>
<keyword evidence="3" id="KW-0378">Hydrolase</keyword>
<keyword evidence="1" id="KW-0645">Protease</keyword>
<dbReference type="SUPFAM" id="SSF55486">
    <property type="entry name" value="Metalloproteases ('zincins'), catalytic domain"/>
    <property type="match status" value="1"/>
</dbReference>
<dbReference type="STRING" id="1324314.BVG16_24420"/>
<feature type="chain" id="PRO_5012549418" description="Peptidase M10 metallopeptidase domain-containing protein" evidence="5">
    <location>
        <begin position="32"/>
        <end position="346"/>
    </location>
</feature>
<dbReference type="InterPro" id="IPR001818">
    <property type="entry name" value="Pept_M10_metallopeptidase"/>
</dbReference>
<reference evidence="7 8" key="1">
    <citation type="submission" date="2017-01" db="EMBL/GenBank/DDBJ databases">
        <title>Genome analysis of Paenibacillus selenitrireducens ES3-24.</title>
        <authorList>
            <person name="Xu D."/>
            <person name="Yao R."/>
            <person name="Zheng S."/>
        </authorList>
    </citation>
    <scope>NUCLEOTIDE SEQUENCE [LARGE SCALE GENOMIC DNA]</scope>
    <source>
        <strain evidence="7 8">ES3-24</strain>
    </source>
</reference>
<feature type="signal peptide" evidence="5">
    <location>
        <begin position="1"/>
        <end position="31"/>
    </location>
</feature>
<organism evidence="7 8">
    <name type="scientific">Paenibacillus selenitireducens</name>
    <dbReference type="NCBI Taxonomy" id="1324314"/>
    <lineage>
        <taxon>Bacteria</taxon>
        <taxon>Bacillati</taxon>
        <taxon>Bacillota</taxon>
        <taxon>Bacilli</taxon>
        <taxon>Bacillales</taxon>
        <taxon>Paenibacillaceae</taxon>
        <taxon>Paenibacillus</taxon>
    </lineage>
</organism>
<dbReference type="GO" id="GO:0031012">
    <property type="term" value="C:extracellular matrix"/>
    <property type="evidence" value="ECO:0007669"/>
    <property type="project" value="InterPro"/>
</dbReference>
<accession>A0A1T2X324</accession>
<gene>
    <name evidence="7" type="ORF">BVG16_24420</name>
</gene>
<protein>
    <recommendedName>
        <fullName evidence="6">Peptidase M10 metallopeptidase domain-containing protein</fullName>
    </recommendedName>
</protein>
<evidence type="ECO:0000256" key="3">
    <source>
        <dbReference type="ARBA" id="ARBA00022801"/>
    </source>
</evidence>
<dbReference type="Pfam" id="PF00413">
    <property type="entry name" value="Peptidase_M10"/>
    <property type="match status" value="1"/>
</dbReference>
<comment type="caution">
    <text evidence="7">The sequence shown here is derived from an EMBL/GenBank/DDBJ whole genome shotgun (WGS) entry which is preliminary data.</text>
</comment>
<dbReference type="RefSeq" id="WP_078501820.1">
    <property type="nucleotide sequence ID" value="NZ_MSZX01000011.1"/>
</dbReference>
<keyword evidence="8" id="KW-1185">Reference proteome</keyword>
<dbReference type="EMBL" id="MSZX01000011">
    <property type="protein sequence ID" value="OPA74274.1"/>
    <property type="molecule type" value="Genomic_DNA"/>
</dbReference>
<evidence type="ECO:0000256" key="4">
    <source>
        <dbReference type="ARBA" id="ARBA00022833"/>
    </source>
</evidence>
<name>A0A1T2X324_9BACL</name>
<sequence>MDWKNKNFFGIAAVVVVTSISLFVTSTPVFAATTSFGKWSSRTQTMYISTGADISAWQSGASKWKNATNYNISTAIGVNSTYYTVDVNNSKVDWDGLTTYNVLNGKITQATLNLNTYYTAQSKYTSSIKAGVTGHEVGHSLGLNHTSVVETSSIMHPYTFNSNGTLARSLSPSSSDISVVNGLYPALLKNEQTDPSESELTTDPNIVYMHPSWAVYYANEQELREAADLVVYAKVSDRNMTPFQINDISTYVTETNVDILDVVKGDLTQPGDRIVVSQMGGTFGNMKAISDSSTLLQNEQVVLLFLRQVDENTYRPINGDDGVYVSTGGSFHNISSQQALNESLLP</sequence>
<keyword evidence="4" id="KW-0862">Zinc</keyword>
<keyword evidence="5" id="KW-0732">Signal</keyword>
<keyword evidence="2" id="KW-0479">Metal-binding</keyword>
<dbReference type="AlphaFoldDB" id="A0A1T2X324"/>
<dbReference type="InterPro" id="IPR024079">
    <property type="entry name" value="MetalloPept_cat_dom_sf"/>
</dbReference>
<evidence type="ECO:0000256" key="2">
    <source>
        <dbReference type="ARBA" id="ARBA00022723"/>
    </source>
</evidence>
<dbReference type="GO" id="GO:0008270">
    <property type="term" value="F:zinc ion binding"/>
    <property type="evidence" value="ECO:0007669"/>
    <property type="project" value="InterPro"/>
</dbReference>
<evidence type="ECO:0000259" key="6">
    <source>
        <dbReference type="Pfam" id="PF00413"/>
    </source>
</evidence>
<feature type="domain" description="Peptidase M10 metallopeptidase" evidence="6">
    <location>
        <begin position="111"/>
        <end position="184"/>
    </location>
</feature>
<evidence type="ECO:0000313" key="8">
    <source>
        <dbReference type="Proteomes" id="UP000190188"/>
    </source>
</evidence>